<keyword evidence="2" id="KW-0663">Pyridoxal phosphate</keyword>
<evidence type="ECO:0000259" key="7">
    <source>
        <dbReference type="PROSITE" id="PS50949"/>
    </source>
</evidence>
<dbReference type="Gene3D" id="1.10.10.10">
    <property type="entry name" value="Winged helix-like DNA-binding domain superfamily/Winged helix DNA-binding domain"/>
    <property type="match status" value="1"/>
</dbReference>
<dbReference type="GO" id="GO:0008483">
    <property type="term" value="F:transaminase activity"/>
    <property type="evidence" value="ECO:0007669"/>
    <property type="project" value="UniProtKB-KW"/>
</dbReference>
<evidence type="ECO:0000313" key="8">
    <source>
        <dbReference type="EMBL" id="RVV98851.1"/>
    </source>
</evidence>
<keyword evidence="5" id="KW-0804">Transcription</keyword>
<dbReference type="Pfam" id="PF00392">
    <property type="entry name" value="GntR"/>
    <property type="match status" value="1"/>
</dbReference>
<dbReference type="PROSITE" id="PS50949">
    <property type="entry name" value="HTH_GNTR"/>
    <property type="match status" value="1"/>
</dbReference>
<dbReference type="SMART" id="SM00345">
    <property type="entry name" value="HTH_GNTR"/>
    <property type="match status" value="1"/>
</dbReference>
<dbReference type="SUPFAM" id="SSF46785">
    <property type="entry name" value="Winged helix' DNA-binding domain"/>
    <property type="match status" value="1"/>
</dbReference>
<dbReference type="GO" id="GO:0003700">
    <property type="term" value="F:DNA-binding transcription factor activity"/>
    <property type="evidence" value="ECO:0007669"/>
    <property type="project" value="InterPro"/>
</dbReference>
<keyword evidence="8" id="KW-0808">Transferase</keyword>
<dbReference type="EMBL" id="RQXX01000002">
    <property type="protein sequence ID" value="RVV98851.1"/>
    <property type="molecule type" value="Genomic_DNA"/>
</dbReference>
<dbReference type="OrthoDB" id="9808770at2"/>
<keyword evidence="3" id="KW-0805">Transcription regulation</keyword>
<dbReference type="InterPro" id="IPR036388">
    <property type="entry name" value="WH-like_DNA-bd_sf"/>
</dbReference>
<evidence type="ECO:0000256" key="1">
    <source>
        <dbReference type="ARBA" id="ARBA00005384"/>
    </source>
</evidence>
<keyword evidence="4" id="KW-0238">DNA-binding</keyword>
<evidence type="ECO:0000256" key="5">
    <source>
        <dbReference type="ARBA" id="ARBA00023163"/>
    </source>
</evidence>
<evidence type="ECO:0000313" key="9">
    <source>
        <dbReference type="Proteomes" id="UP000285908"/>
    </source>
</evidence>
<dbReference type="GO" id="GO:0003677">
    <property type="term" value="F:DNA binding"/>
    <property type="evidence" value="ECO:0007669"/>
    <property type="project" value="UniProtKB-KW"/>
</dbReference>
<dbReference type="InterPro" id="IPR004839">
    <property type="entry name" value="Aminotransferase_I/II_large"/>
</dbReference>
<dbReference type="SUPFAM" id="SSF53383">
    <property type="entry name" value="PLP-dependent transferases"/>
    <property type="match status" value="1"/>
</dbReference>
<comment type="similarity">
    <text evidence="1">In the C-terminal section; belongs to the class-I pyridoxal-phosphate-dependent aminotransferase family.</text>
</comment>
<dbReference type="GO" id="GO:0030170">
    <property type="term" value="F:pyridoxal phosphate binding"/>
    <property type="evidence" value="ECO:0007669"/>
    <property type="project" value="InterPro"/>
</dbReference>
<dbReference type="InterPro" id="IPR000524">
    <property type="entry name" value="Tscrpt_reg_HTH_GntR"/>
</dbReference>
<dbReference type="InterPro" id="IPR051446">
    <property type="entry name" value="HTH_trans_reg/aminotransferase"/>
</dbReference>
<dbReference type="CDD" id="cd00609">
    <property type="entry name" value="AAT_like"/>
    <property type="match status" value="1"/>
</dbReference>
<dbReference type="PANTHER" id="PTHR46577">
    <property type="entry name" value="HTH-TYPE TRANSCRIPTIONAL REGULATORY PROTEIN GABR"/>
    <property type="match status" value="1"/>
</dbReference>
<feature type="region of interest" description="Disordered" evidence="6">
    <location>
        <begin position="99"/>
        <end position="142"/>
    </location>
</feature>
<dbReference type="Gene3D" id="3.40.640.10">
    <property type="entry name" value="Type I PLP-dependent aspartate aminotransferase-like (Major domain)"/>
    <property type="match status" value="1"/>
</dbReference>
<comment type="caution">
    <text evidence="8">The sequence shown here is derived from an EMBL/GenBank/DDBJ whole genome shotgun (WGS) entry which is preliminary data.</text>
</comment>
<sequence length="506" mass="53690">MTSSDKSDRANFEAALLALGLDRAGAVGLQAQLGAALRGMILSGAARPGQRLPASRTLARDLGLSRATTLGVYDQLLAEGYVETRQGAGTFVAADLPPRPALATDAPPAARVSRGADAGRASGGTAGSAPAITDVRPAEPMPADGRPRPFDPGLPDMARFPHRHWARQLEHAWRDPEPALLGRADPLGWLALRAAIAAHLGAWRGMHCRAAQVFVTSGSGEAFDLLARLLPPAARVHVEAPCYGPMRDTLEAAGHLCAPLAVDDEGLDPAGLSSRAAAVVVTPSRQYPLGMTMPLGRRLALLDWAAEGDRLVIEDDYDSEFRFAGAPLPAMASLEPGRVVYVGSFSKLLSPTLRLGYVVLPAALVDHAAKIRAQHPGSASLVAQPALARFMETGDFAIHLRRMRRLYGQRQRHLLQLLRSRLDGWLVPQDAGSGMHLVCRPGERLDGRSDRDIAAAAQEAGIDCRALSSYPLAPEGLNGLVLGFSAFDEAQLTRGVEILTQVLTEG</sequence>
<proteinExistence type="inferred from homology"/>
<name>A0A438AJ88_9RHOB</name>
<dbReference type="InterPro" id="IPR036390">
    <property type="entry name" value="WH_DNA-bd_sf"/>
</dbReference>
<evidence type="ECO:0000256" key="4">
    <source>
        <dbReference type="ARBA" id="ARBA00023125"/>
    </source>
</evidence>
<feature type="domain" description="HTH gntR-type" evidence="7">
    <location>
        <begin position="27"/>
        <end position="95"/>
    </location>
</feature>
<evidence type="ECO:0000256" key="6">
    <source>
        <dbReference type="SAM" id="MobiDB-lite"/>
    </source>
</evidence>
<organism evidence="8 9">
    <name type="scientific">Mesobaculum littorinae</name>
    <dbReference type="NCBI Taxonomy" id="2486419"/>
    <lineage>
        <taxon>Bacteria</taxon>
        <taxon>Pseudomonadati</taxon>
        <taxon>Pseudomonadota</taxon>
        <taxon>Alphaproteobacteria</taxon>
        <taxon>Rhodobacterales</taxon>
        <taxon>Roseobacteraceae</taxon>
        <taxon>Mesobaculum</taxon>
    </lineage>
</organism>
<evidence type="ECO:0000256" key="2">
    <source>
        <dbReference type="ARBA" id="ARBA00022898"/>
    </source>
</evidence>
<dbReference type="InterPro" id="IPR015421">
    <property type="entry name" value="PyrdxlP-dep_Trfase_major"/>
</dbReference>
<keyword evidence="8" id="KW-0032">Aminotransferase</keyword>
<dbReference type="CDD" id="cd07377">
    <property type="entry name" value="WHTH_GntR"/>
    <property type="match status" value="1"/>
</dbReference>
<dbReference type="Pfam" id="PF00155">
    <property type="entry name" value="Aminotran_1_2"/>
    <property type="match status" value="1"/>
</dbReference>
<dbReference type="InterPro" id="IPR015424">
    <property type="entry name" value="PyrdxlP-dep_Trfase"/>
</dbReference>
<dbReference type="PANTHER" id="PTHR46577:SF1">
    <property type="entry name" value="HTH-TYPE TRANSCRIPTIONAL REGULATORY PROTEIN GABR"/>
    <property type="match status" value="1"/>
</dbReference>
<gene>
    <name evidence="8" type="ORF">EKE94_08130</name>
</gene>
<keyword evidence="9" id="KW-1185">Reference proteome</keyword>
<dbReference type="RefSeq" id="WP_127906085.1">
    <property type="nucleotide sequence ID" value="NZ_RQXX01000002.1"/>
</dbReference>
<evidence type="ECO:0000256" key="3">
    <source>
        <dbReference type="ARBA" id="ARBA00023015"/>
    </source>
</evidence>
<dbReference type="AlphaFoldDB" id="A0A438AJ88"/>
<accession>A0A438AJ88</accession>
<reference evidence="8 9" key="1">
    <citation type="submission" date="2018-11" db="EMBL/GenBank/DDBJ databases">
        <title>Mesobaculum littorinae gen. nov., sp. nov., isolated from Littorina scabra that represents a novel genus of the order Rhodobacteraceae.</title>
        <authorList>
            <person name="Li F."/>
        </authorList>
    </citation>
    <scope>NUCLEOTIDE SEQUENCE [LARGE SCALE GENOMIC DNA]</scope>
    <source>
        <strain evidence="8 9">M0103</strain>
    </source>
</reference>
<feature type="compositionally biased region" description="Low complexity" evidence="6">
    <location>
        <begin position="109"/>
        <end position="120"/>
    </location>
</feature>
<dbReference type="Proteomes" id="UP000285908">
    <property type="component" value="Unassembled WGS sequence"/>
</dbReference>
<protein>
    <submittedName>
        <fullName evidence="8">PLP-dependent aminotransferase family protein</fullName>
    </submittedName>
</protein>